<dbReference type="EMBL" id="ASGY01000016">
    <property type="protein sequence ID" value="KGE69660.1"/>
    <property type="molecule type" value="Genomic_DNA"/>
</dbReference>
<dbReference type="RefSeq" id="WP_038842317.1">
    <property type="nucleotide sequence ID" value="NZ_ASGY01000016.1"/>
</dbReference>
<feature type="transmembrane region" description="Helical" evidence="6">
    <location>
        <begin position="44"/>
        <end position="60"/>
    </location>
</feature>
<dbReference type="AlphaFoldDB" id="A0A0A1Z5U7"/>
<evidence type="ECO:0000313" key="8">
    <source>
        <dbReference type="EMBL" id="KGE69660.1"/>
    </source>
</evidence>
<feature type="transmembrane region" description="Helical" evidence="6">
    <location>
        <begin position="155"/>
        <end position="176"/>
    </location>
</feature>
<feature type="transmembrane region" description="Helical" evidence="6">
    <location>
        <begin position="299"/>
        <end position="322"/>
    </location>
</feature>
<comment type="subcellular location">
    <subcellularLocation>
        <location evidence="1">Endomembrane system</location>
        <topology evidence="1">Multi-pass membrane protein</topology>
    </subcellularLocation>
</comment>
<reference evidence="8 9" key="1">
    <citation type="journal article" date="2013" name="Genome Announc.">
        <title>Draft Genome Sequence of Pseudomonas fluorescens LMG 5329, a White Line-Inducing Principle-Producing Bioindicator for the Mushroom Pathogen Pseudomonas tolaasii.</title>
        <authorList>
            <person name="Ghequire M.G."/>
            <person name="Rokni-Zadeh H."/>
            <person name="Zarrineh P."/>
            <person name="De Mot R."/>
        </authorList>
    </citation>
    <scope>NUCLEOTIDE SEQUENCE [LARGE SCALE GENOMIC DNA]</scope>
    <source>
        <strain evidence="8 9">LMG 5329</strain>
    </source>
</reference>
<evidence type="ECO:0000256" key="3">
    <source>
        <dbReference type="ARBA" id="ARBA00022692"/>
    </source>
</evidence>
<feature type="transmembrane region" description="Helical" evidence="6">
    <location>
        <begin position="130"/>
        <end position="149"/>
    </location>
</feature>
<dbReference type="OrthoDB" id="9814303at2"/>
<dbReference type="PROSITE" id="PS50850">
    <property type="entry name" value="MFS"/>
    <property type="match status" value="1"/>
</dbReference>
<dbReference type="GO" id="GO:0022857">
    <property type="term" value="F:transmembrane transporter activity"/>
    <property type="evidence" value="ECO:0007669"/>
    <property type="project" value="InterPro"/>
</dbReference>
<evidence type="ECO:0000256" key="4">
    <source>
        <dbReference type="ARBA" id="ARBA00022989"/>
    </source>
</evidence>
<dbReference type="Proteomes" id="UP000030060">
    <property type="component" value="Unassembled WGS sequence"/>
</dbReference>
<name>A0A0A1Z5U7_PSEFL</name>
<dbReference type="InterPro" id="IPR011701">
    <property type="entry name" value="MFS"/>
</dbReference>
<dbReference type="PANTHER" id="PTHR23501">
    <property type="entry name" value="MAJOR FACILITATOR SUPERFAMILY"/>
    <property type="match status" value="1"/>
</dbReference>
<keyword evidence="2" id="KW-0813">Transport</keyword>
<feature type="transmembrane region" description="Helical" evidence="6">
    <location>
        <begin position="72"/>
        <end position="91"/>
    </location>
</feature>
<feature type="transmembrane region" description="Helical" evidence="6">
    <location>
        <begin position="242"/>
        <end position="260"/>
    </location>
</feature>
<accession>A0A0A1Z5U7</accession>
<keyword evidence="3 6" id="KW-0812">Transmembrane</keyword>
<evidence type="ECO:0000259" key="7">
    <source>
        <dbReference type="PROSITE" id="PS50850"/>
    </source>
</evidence>
<evidence type="ECO:0000256" key="2">
    <source>
        <dbReference type="ARBA" id="ARBA00022448"/>
    </source>
</evidence>
<dbReference type="PANTHER" id="PTHR23501:SF191">
    <property type="entry name" value="VACUOLAR BASIC AMINO ACID TRANSPORTER 4"/>
    <property type="match status" value="1"/>
</dbReference>
<organism evidence="8 9">
    <name type="scientific">Pseudomonas fluorescens LMG 5329</name>
    <dbReference type="NCBI Taxonomy" id="1324332"/>
    <lineage>
        <taxon>Bacteria</taxon>
        <taxon>Pseudomonadati</taxon>
        <taxon>Pseudomonadota</taxon>
        <taxon>Gammaproteobacteria</taxon>
        <taxon>Pseudomonadales</taxon>
        <taxon>Pseudomonadaceae</taxon>
        <taxon>Pseudomonas</taxon>
    </lineage>
</organism>
<evidence type="ECO:0000313" key="9">
    <source>
        <dbReference type="Proteomes" id="UP000030060"/>
    </source>
</evidence>
<feature type="transmembrane region" description="Helical" evidence="6">
    <location>
        <begin position="97"/>
        <end position="118"/>
    </location>
</feature>
<keyword evidence="5 6" id="KW-0472">Membrane</keyword>
<evidence type="ECO:0000256" key="1">
    <source>
        <dbReference type="ARBA" id="ARBA00004127"/>
    </source>
</evidence>
<dbReference type="Gene3D" id="1.20.1720.10">
    <property type="entry name" value="Multidrug resistance protein D"/>
    <property type="match status" value="1"/>
</dbReference>
<evidence type="ECO:0000256" key="5">
    <source>
        <dbReference type="ARBA" id="ARBA00023136"/>
    </source>
</evidence>
<dbReference type="GO" id="GO:0012505">
    <property type="term" value="C:endomembrane system"/>
    <property type="evidence" value="ECO:0007669"/>
    <property type="project" value="UniProtKB-SubCell"/>
</dbReference>
<dbReference type="GO" id="GO:0005886">
    <property type="term" value="C:plasma membrane"/>
    <property type="evidence" value="ECO:0007669"/>
    <property type="project" value="TreeGrafter"/>
</dbReference>
<keyword evidence="4 6" id="KW-1133">Transmembrane helix</keyword>
<proteinExistence type="predicted"/>
<dbReference type="SUPFAM" id="SSF103473">
    <property type="entry name" value="MFS general substrate transporter"/>
    <property type="match status" value="1"/>
</dbReference>
<comment type="caution">
    <text evidence="8">The sequence shown here is derived from an EMBL/GenBank/DDBJ whole genome shotgun (WGS) entry which is preliminary data.</text>
</comment>
<gene>
    <name evidence="8" type="ORF">K814_0101675</name>
</gene>
<dbReference type="Pfam" id="PF07690">
    <property type="entry name" value="MFS_1"/>
    <property type="match status" value="1"/>
</dbReference>
<evidence type="ECO:0000256" key="6">
    <source>
        <dbReference type="SAM" id="Phobius"/>
    </source>
</evidence>
<protein>
    <submittedName>
        <fullName evidence="8">MFS transporter</fullName>
    </submittedName>
</protein>
<feature type="domain" description="Major facilitator superfamily (MFS) profile" evidence="7">
    <location>
        <begin position="6"/>
        <end position="395"/>
    </location>
</feature>
<dbReference type="InterPro" id="IPR036259">
    <property type="entry name" value="MFS_trans_sf"/>
</dbReference>
<feature type="transmembrane region" description="Helical" evidence="6">
    <location>
        <begin position="334"/>
        <end position="356"/>
    </location>
</feature>
<sequence>MNNTTTLALACSAAFLAQVGISSYLPAVPAIAHALPAAEDHVALALAIYLVGMALPMLLWGSLGERFGRKPVLLAALAVYALASAAIPLAFNVETFLSLRLVQGLGAGGVSVMARVLVRDSFKGALLAKGLSWLGMTFVVALGIGQFAGSLLQVAFGWEAIFYGLAIGAVGLMLVLHRVTFPTRVNVDSQVRAWRIYAAIVRHPPFLHAALAGGLGYGVIIAFNTCAPLILQGRFEWSAAHYGWLGWPISAAYLAGALMVNRFVARTGRLRMMGWGVTLVLLGTAVMLLGSLFASGLAILLWLPYCLAVFGQSMSYPISLSVANDEAPVSGSYAMALSGFMHQLMAALIGGVASLLVSQQAWPLAVLCLVLAGAACVCVARCHADQNALRKISSI</sequence>
<dbReference type="InterPro" id="IPR020846">
    <property type="entry name" value="MFS_dom"/>
</dbReference>
<feature type="transmembrane region" description="Helical" evidence="6">
    <location>
        <begin position="206"/>
        <end position="230"/>
    </location>
</feature>
<feature type="transmembrane region" description="Helical" evidence="6">
    <location>
        <begin position="362"/>
        <end position="382"/>
    </location>
</feature>
<feature type="transmembrane region" description="Helical" evidence="6">
    <location>
        <begin position="272"/>
        <end position="293"/>
    </location>
</feature>